<feature type="compositionally biased region" description="Polar residues" evidence="18">
    <location>
        <begin position="2279"/>
        <end position="2301"/>
    </location>
</feature>
<keyword evidence="7 16" id="KW-0479">Metal-binding</keyword>
<dbReference type="InterPro" id="IPR036872">
    <property type="entry name" value="CH_dom_sf"/>
</dbReference>
<keyword evidence="14" id="KW-0009">Actin-binding</keyword>
<dbReference type="PROSITE" id="PS51848">
    <property type="entry name" value="BMERB"/>
    <property type="match status" value="1"/>
</dbReference>
<feature type="compositionally biased region" description="Basic and acidic residues" evidence="18">
    <location>
        <begin position="2239"/>
        <end position="2258"/>
    </location>
</feature>
<keyword evidence="17" id="KW-0175">Coiled coil</keyword>
<dbReference type="SMART" id="SM01203">
    <property type="entry name" value="DUF3585"/>
    <property type="match status" value="1"/>
</dbReference>
<keyword evidence="19" id="KW-0472">Membrane</keyword>
<dbReference type="PANTHER" id="PTHR23167">
    <property type="entry name" value="CALPONIN HOMOLOGY DOMAIN-CONTAINING PROTEIN DDB_G0272472-RELATED"/>
    <property type="match status" value="1"/>
</dbReference>
<feature type="region of interest" description="Disordered" evidence="18">
    <location>
        <begin position="1125"/>
        <end position="1211"/>
    </location>
</feature>
<keyword evidence="19" id="KW-1133">Transmembrane helix</keyword>
<dbReference type="Pfam" id="PF00890">
    <property type="entry name" value="FAD_binding_2"/>
    <property type="match status" value="1"/>
</dbReference>
<feature type="compositionally biased region" description="Polar residues" evidence="18">
    <location>
        <begin position="1421"/>
        <end position="1434"/>
    </location>
</feature>
<keyword evidence="6" id="KW-0285">Flavoprotein</keyword>
<dbReference type="FunFam" id="3.50.50.60:FF:000004">
    <property type="entry name" value="protein-methionine sulfoxide oxidase MICAL2 isoform X1"/>
    <property type="match status" value="1"/>
</dbReference>
<sequence>MYSSHHHHNKPGAPSPDSAAAADIFEQLCAASTFKSVLYHYRQLCDVLRLKPTNIRSFYPKLKSKLRSWKAQALWSKFDKRASHKCYNHGKACSNNKVLIIGAGPCGLRSAIECQLLGAKVVVVEKRDRLSRNNVLHLWPFVISDLKQLGAKKFYGKFCAGAIDHISIRQLQCILLKVALLLGVEVFESVTFEELVEPPADQEEKIGWRARLSPPDHPANQYEFDVLFGADGKRNTLHGFKRKEFRGKLAIAITANFINKRTEAEARVQEISGVAFIFNQKFFKELYAATGIDLENIVYYKDETHYFVMTAKKHSLIDKGVIINDLADTQQLLHSSNVNRSALLDYAREAADFSTNYQLPHLDFAVNHYGKPDVAMFDFTSMFAAENASRMVERKGHKLLAGLVGDTLLEPFWPTGSGCARGFLSCFDAAWMVRSLCSGKMTPLEVLAERESIYRLLAQTTPENLSKDHLSYTLDPASRYPTINVRAVLPFQVRTLFDTDDPSHLEEVTNPHLVNSDDLPKKRKRRDSFIHPDTLLVWCKKQVALYDSIHVDNMTTSFKDGRALCAIIHRYRPDLIDFEALRPEDVAQNNQLAYDILERDFGIPPVMTGAEMAECEVPDKLSMISYLSQIYDVFRGEIPHFKYPKMDDGEMEVEQQYSPTQRSTPHVNILKNLTNKTASTSQGTPSSRKRMSLDRGIGKRDDGRITCRLIDDAGVSTADRRLESLKRTKKRKSEKVSSPQDDIESRQRREEILTNRLDQLRKQKERRELDNVRFIRSMQMLQCGIADPSSVQRSYNRDEDWGITEYRKHCVKTMREKAEDLERKLNHRPERTAAEDFMKKLQVEQSEDFNDKVKDLEAKFTANSSTHSLDKKPKDLIRAIGKIEKSDWNMVAIEKKIHENKFGIDVQGEKEKVPKWNRDAYDDKFHNIERRLRENGEDEETIAKYRDIDTSLKRLEMKLREGSTLETGMRGQNKVSNLASQLSSKLEKKEPEVLIMRQPTRPMVPLPSSGSDLCHFCGNRVYLVERLSAEGKFFHRQCFKCDYCAANLRLGNYIYDREGRYGGKFFCIPHFGLTPRVRGVRRRVEDTDSAKENIVPPIGTSTPKLQVPVVVGAGDTTGALVSSLGVGKGVTTGLSPEDRGTTPERVEFENSVVEQSDEDEYLSEDEWTDRNFGASANELDDSDGEDDSDYSDLSDEEVDDEEMRYLDGGGTLTAAETRRLAESWQRRYSTDRLDDEDEGGSAHESESDLDSDNYSEEYGAEGDESHTATEGEGGEDDDEEDEGEAVRRARELRRMEVNIDVAAPPRKAETSDSGSDTEVASDEESEESDTQIDTDSEFAEDHVQPGPPKEIPTIVINESQDTHDTHLGPSVDKGKESKGHGEVGVIHGKGEPRTDFVSQKVDLEQADSKASSDWVKENGEKSASLTNLNETSTINPRAEQLKRLLQRTDSTEAIAAQRALQLKRQYLLGETVNLPRKSVSTADLGSRFKSFMDKISETQKMLNPAPQPSAAMQAFMSSSLPSPRSPASSPSSPLLPARSAYLPQGDNTSESTNTDKVDVDTSLKSSVAVDISASKVTLETAAHEAKQNITTHIESSVYPVEAADEVEVQLKVPDQLKGFPVSEESSKPDEEAISKPEDKLVKVTESESSSETSTSTSSDSGSDYDNVPSGCKWSVSKKSPTAIEIQKEANSCVNDNVVYSSDVKSSDDIINTTASVESYVVQSDISVGKVHVKNERSNVDEQHDSIVSDETIDDFGLSLPGESEGLETVNQELVMANMPHIVDSENIECQNMFNERVQPVSFLNDECTEIENHIDIEDNVDELFNILASEAIEDIDKFSELVESSGTNTNGFSHSDKNSQTSDTLTIQELSVCDKENDQSVSEQVEPIIEIIVENLKTHENLENIQDSLPLKKIMEVSDQTNPVLSKENVSSPEEGRENTEPELSDWAGDNDGLSAGEELEVELDETEKRLVKKDVSKTIARIASEESLGDTDSAVSSCLNITSVPSKPSVLADLEGIEYMDTSESASSPDDISHKQQGYRKLEEETPTTPIAPQISLIDLESASVQDQSGSESKSSESTSTELDDTSQGSVQEAQNNNMAENESKELKDVVNKTKPHISHVMKSMSESHVPKSVSEPPSLSETRPKLNGEHRRDSLDDYTSPKRYEGYIPRFKERMSPFGYVRDSIDIQKNSTKSPLFTPSKKDIEERERNEQRLVQLTVQNTSLESKPFVSPNTAKKQIERSLRNKDKEKEKDLIKELVMSRISRKNSEKSPRRGSRTSVSPLSSTGSRTSLFSPQSSQENLLDKMEHTMQENYIKVENLDKKPVHINSKELLRLDSINAELSESGQTFATEENLAKVKVGSCFRNDSILGMTDKGQSLQEVNVPFVDESQDEDVFERHVKNSSKTAPKQSPSDETINEKHVSDAEPSSPAHINLPATPMTHPEQFIKSPSMRELFKVPAVPVPVTPMRRNKTGASNMSTPISTERPLSTPNLSTVERERVREEARIRARLKTDLDLGLSPPNLVDNLREKLKRGCLSESEGDKEERVREVQALDKLAPVKIQEREDLTPKNKDERVKELLAEQRQHRNKDTTDAQQEGWNKDDRVRERLEEYRQRRRGSTRSSESGDSRPNSQLLRRHTHRPSLLELESLQVFTVPPSKPSVSVPTSIVNATVTESTSSSPTFNSSLYNQQSTLALPAPLVPPPPSLSPATPAIAAISSTTPTSQPLQESTSSEKILEKKSGKKSKDRERRRSLIQVFTGMFSKSGGEDKKKTDQQSPPSNAPDGSSLSKPSLSLVVPASSLMIDTPKCAPKSPSTVRDKLSKLRLSRSKEKKKVEKSRSNSADILGHGSTSETRAAFSLPTSPCRRPIPFLPSSFTKASSPPQASESLSDDEGGSTAGTPVGTLERGLQGTWSGSTNRKHRTAALKAARQAELKRLRMAQEIQRQLEECEVKTRELEERGVAVEKALRGESSGANRDEADLMGDWFSMVHEKNALVRWEQELLVRAKELELEDRHVRLEHELRHRMALSEEEKSREDIDREGTILAEMLSILEQKDALVTMLEEDRQRCGHNHNTMHFLTASDSLSPERLPNNLVTTTKPCTTPDCTSTTKLLPCLTTKLSSLSYLCSTSFSSSASLFSTLNHGQMTLDTSLLIPMDNQQSKVASILHACLSSSLNPALHPLALAERFSHFDQLPASCRPSVFDHDPCSKTFTYYQHAQQKVNNFSTPGHVKRTTIPDLSLCNQKPIFTNPFSPFHRSSPSVSLPVRMNTLNSASSKSVVKGASKCNSSWLNTACSYAMMIVIIVWFLPHIVTLLSLIFRQTYRGPSPF</sequence>
<dbReference type="SMART" id="SM00033">
    <property type="entry name" value="CH"/>
    <property type="match status" value="1"/>
</dbReference>
<evidence type="ECO:0000256" key="2">
    <source>
        <dbReference type="ARBA" id="ARBA00004496"/>
    </source>
</evidence>
<feature type="region of interest" description="Disordered" evidence="18">
    <location>
        <begin position="2398"/>
        <end position="2444"/>
    </location>
</feature>
<feature type="compositionally biased region" description="Basic and acidic residues" evidence="18">
    <location>
        <begin position="1284"/>
        <end position="1297"/>
    </location>
</feature>
<feature type="compositionally biased region" description="Basic and acidic residues" evidence="18">
    <location>
        <begin position="1360"/>
        <end position="1381"/>
    </location>
</feature>
<dbReference type="Pfam" id="PF00307">
    <property type="entry name" value="CH"/>
    <property type="match status" value="1"/>
</dbReference>
<keyword evidence="24" id="KW-1185">Reference proteome</keyword>
<feature type="region of interest" description="Disordered" evidence="18">
    <location>
        <begin position="1223"/>
        <end position="1434"/>
    </location>
</feature>
<feature type="region of interest" description="Disordered" evidence="18">
    <location>
        <begin position="1619"/>
        <end position="1667"/>
    </location>
</feature>
<dbReference type="Pfam" id="PF00412">
    <property type="entry name" value="LIM"/>
    <property type="match status" value="1"/>
</dbReference>
<feature type="compositionally biased region" description="Polar residues" evidence="18">
    <location>
        <begin position="1920"/>
        <end position="1932"/>
    </location>
</feature>
<dbReference type="GO" id="GO:0046872">
    <property type="term" value="F:metal ion binding"/>
    <property type="evidence" value="ECO:0007669"/>
    <property type="project" value="UniProtKB-KW"/>
</dbReference>
<evidence type="ECO:0000256" key="19">
    <source>
        <dbReference type="SAM" id="Phobius"/>
    </source>
</evidence>
<dbReference type="Pfam" id="PF12130">
    <property type="entry name" value="bMERB_dom"/>
    <property type="match status" value="1"/>
</dbReference>
<feature type="region of interest" description="Disordered" evidence="18">
    <location>
        <begin position="1516"/>
        <end position="1558"/>
    </location>
</feature>
<feature type="region of interest" description="Disordered" evidence="18">
    <location>
        <begin position="2188"/>
        <end position="2215"/>
    </location>
</feature>
<dbReference type="GO" id="GO:0120501">
    <property type="term" value="F:F-actin monooxygenase activity"/>
    <property type="evidence" value="ECO:0007669"/>
    <property type="project" value="UniProtKB-EC"/>
</dbReference>
<dbReference type="SMART" id="SM00132">
    <property type="entry name" value="LIM"/>
    <property type="match status" value="1"/>
</dbReference>
<evidence type="ECO:0000256" key="6">
    <source>
        <dbReference type="ARBA" id="ARBA00022630"/>
    </source>
</evidence>
<feature type="region of interest" description="Disordered" evidence="18">
    <location>
        <begin position="2585"/>
        <end position="2641"/>
    </location>
</feature>
<dbReference type="Gene3D" id="3.50.50.60">
    <property type="entry name" value="FAD/NAD(P)-binding domain"/>
    <property type="match status" value="1"/>
</dbReference>
<evidence type="ECO:0000259" key="21">
    <source>
        <dbReference type="PROSITE" id="PS50023"/>
    </source>
</evidence>
<gene>
    <name evidence="23" type="ORF">OTU49_009120</name>
</gene>
<feature type="region of interest" description="Disordered" evidence="18">
    <location>
        <begin position="671"/>
        <end position="699"/>
    </location>
</feature>
<feature type="compositionally biased region" description="Low complexity" evidence="18">
    <location>
        <begin position="1517"/>
        <end position="1540"/>
    </location>
</feature>
<reference evidence="23 24" key="1">
    <citation type="journal article" date="2024" name="BMC Genomics">
        <title>Genome assembly of redclaw crayfish (Cherax quadricarinatus) provides insights into its immune adaptation and hypoxia tolerance.</title>
        <authorList>
            <person name="Liu Z."/>
            <person name="Zheng J."/>
            <person name="Li H."/>
            <person name="Fang K."/>
            <person name="Wang S."/>
            <person name="He J."/>
            <person name="Zhou D."/>
            <person name="Weng S."/>
            <person name="Chi M."/>
            <person name="Gu Z."/>
            <person name="He J."/>
            <person name="Li F."/>
            <person name="Wang M."/>
        </authorList>
    </citation>
    <scope>NUCLEOTIDE SEQUENCE [LARGE SCALE GENOMIC DNA]</scope>
    <source>
        <strain evidence="23">ZL_2023a</strain>
    </source>
</reference>
<feature type="compositionally biased region" description="Polar residues" evidence="18">
    <location>
        <begin position="2227"/>
        <end position="2238"/>
    </location>
</feature>
<feature type="region of interest" description="Disordered" evidence="18">
    <location>
        <begin position="2468"/>
        <end position="2501"/>
    </location>
</feature>
<evidence type="ECO:0000256" key="7">
    <source>
        <dbReference type="ARBA" id="ARBA00022723"/>
    </source>
</evidence>
<keyword evidence="9 16" id="KW-0862">Zinc</keyword>
<feature type="compositionally biased region" description="Polar residues" evidence="18">
    <location>
        <begin position="2189"/>
        <end position="2199"/>
    </location>
</feature>
<feature type="compositionally biased region" description="Low complexity" evidence="18">
    <location>
        <begin position="2065"/>
        <end position="2102"/>
    </location>
</feature>
<dbReference type="GO" id="GO:0005737">
    <property type="term" value="C:cytoplasm"/>
    <property type="evidence" value="ECO:0007669"/>
    <property type="project" value="UniProtKB-SubCell"/>
</dbReference>
<name>A0AAW0WLR4_CHEQU</name>
<dbReference type="PROSITE" id="PS50021">
    <property type="entry name" value="CH"/>
    <property type="match status" value="1"/>
</dbReference>
<feature type="compositionally biased region" description="Basic and acidic residues" evidence="18">
    <location>
        <begin position="2585"/>
        <end position="2595"/>
    </location>
</feature>
<feature type="region of interest" description="Disordered" evidence="18">
    <location>
        <begin position="2808"/>
        <end position="2923"/>
    </location>
</feature>
<feature type="compositionally biased region" description="Basic and acidic residues" evidence="18">
    <location>
        <begin position="2103"/>
        <end position="2113"/>
    </location>
</feature>
<feature type="region of interest" description="Disordered" evidence="18">
    <location>
        <begin position="2023"/>
        <end position="2164"/>
    </location>
</feature>
<keyword evidence="11" id="KW-0560">Oxidoreductase</keyword>
<feature type="compositionally biased region" description="Acidic residues" evidence="18">
    <location>
        <begin position="1272"/>
        <end position="1283"/>
    </location>
</feature>
<dbReference type="Gene3D" id="2.10.110.10">
    <property type="entry name" value="Cysteine Rich Protein"/>
    <property type="match status" value="1"/>
</dbReference>
<comment type="catalytic activity">
    <reaction evidence="15">
        <text>L-methionyl-[F-actin] + NADPH + O2 + H(+) = L-methionyl-(R)-S-oxide-[F-actin] + NADP(+) + H2O</text>
        <dbReference type="Rhea" id="RHEA:51308"/>
        <dbReference type="Rhea" id="RHEA-COMP:12953"/>
        <dbReference type="Rhea" id="RHEA-COMP:12956"/>
        <dbReference type="ChEBI" id="CHEBI:15377"/>
        <dbReference type="ChEBI" id="CHEBI:15378"/>
        <dbReference type="ChEBI" id="CHEBI:15379"/>
        <dbReference type="ChEBI" id="CHEBI:16044"/>
        <dbReference type="ChEBI" id="CHEBI:45764"/>
        <dbReference type="ChEBI" id="CHEBI:57783"/>
        <dbReference type="ChEBI" id="CHEBI:58349"/>
        <dbReference type="EC" id="1.14.13.225"/>
    </reaction>
</comment>
<dbReference type="InterPro" id="IPR001781">
    <property type="entry name" value="Znf_LIM"/>
</dbReference>
<feature type="compositionally biased region" description="Basic and acidic residues" evidence="18">
    <location>
        <begin position="2202"/>
        <end position="2214"/>
    </location>
</feature>
<feature type="compositionally biased region" description="Polar residues" evidence="18">
    <location>
        <begin position="2877"/>
        <end position="2891"/>
    </location>
</feature>
<feature type="compositionally biased region" description="Acidic residues" evidence="18">
    <location>
        <begin position="1319"/>
        <end position="1338"/>
    </location>
</feature>
<evidence type="ECO:0000256" key="18">
    <source>
        <dbReference type="SAM" id="MobiDB-lite"/>
    </source>
</evidence>
<dbReference type="PANTHER" id="PTHR23167:SF54">
    <property type="entry name" value="[F-ACTIN]-MONOOXYGENASE MICAL"/>
    <property type="match status" value="1"/>
</dbReference>
<protein>
    <recommendedName>
        <fullName evidence="4">F-actin monooxygenase</fullName>
        <ecNumber evidence="4">1.14.13.225</ecNumber>
    </recommendedName>
</protein>
<evidence type="ECO:0000256" key="17">
    <source>
        <dbReference type="SAM" id="Coils"/>
    </source>
</evidence>
<feature type="compositionally biased region" description="Acidic residues" evidence="18">
    <location>
        <begin position="1155"/>
        <end position="1167"/>
    </location>
</feature>
<feature type="domain" description="Calponin-homology (CH)" evidence="20">
    <location>
        <begin position="529"/>
        <end position="635"/>
    </location>
</feature>
<feature type="compositionally biased region" description="Acidic residues" evidence="18">
    <location>
        <begin position="1178"/>
        <end position="1202"/>
    </location>
</feature>
<dbReference type="InterPro" id="IPR057494">
    <property type="entry name" value="Rossman_Mical"/>
</dbReference>
<proteinExistence type="inferred from homology"/>
<evidence type="ECO:0000256" key="11">
    <source>
        <dbReference type="ARBA" id="ARBA00023002"/>
    </source>
</evidence>
<feature type="compositionally biased region" description="Basic and acidic residues" evidence="18">
    <location>
        <begin position="2738"/>
        <end position="2755"/>
    </location>
</feature>
<feature type="domain" description="LIM zinc-binding" evidence="21">
    <location>
        <begin position="1012"/>
        <end position="1077"/>
    </location>
</feature>
<evidence type="ECO:0000313" key="23">
    <source>
        <dbReference type="EMBL" id="KAK8728739.1"/>
    </source>
</evidence>
<feature type="compositionally biased region" description="Polar residues" evidence="18">
    <location>
        <begin position="671"/>
        <end position="686"/>
    </location>
</feature>
<feature type="region of interest" description="Disordered" evidence="18">
    <location>
        <begin position="1920"/>
        <end position="1951"/>
    </location>
</feature>
<keyword evidence="12" id="KW-0503">Monooxygenase</keyword>
<feature type="compositionally biased region" description="Basic and acidic residues" evidence="18">
    <location>
        <begin position="1223"/>
        <end position="1232"/>
    </location>
</feature>
<evidence type="ECO:0000256" key="13">
    <source>
        <dbReference type="ARBA" id="ARBA00023038"/>
    </source>
</evidence>
<dbReference type="SUPFAM" id="SSF47576">
    <property type="entry name" value="Calponin-homology domain, CH-domain"/>
    <property type="match status" value="1"/>
</dbReference>
<evidence type="ECO:0000256" key="1">
    <source>
        <dbReference type="ARBA" id="ARBA00001974"/>
    </source>
</evidence>
<evidence type="ECO:0000259" key="22">
    <source>
        <dbReference type="PROSITE" id="PS51848"/>
    </source>
</evidence>
<keyword evidence="13 16" id="KW-0440">LIM domain</keyword>
<accession>A0AAW0WLR4</accession>
<keyword evidence="5" id="KW-0963">Cytoplasm</keyword>
<feature type="compositionally biased region" description="Acidic residues" evidence="18">
    <location>
        <begin position="1247"/>
        <end position="1262"/>
    </location>
</feature>
<comment type="caution">
    <text evidence="23">The sequence shown here is derived from an EMBL/GenBank/DDBJ whole genome shotgun (WGS) entry which is preliminary data.</text>
</comment>
<feature type="compositionally biased region" description="Basic and acidic residues" evidence="18">
    <location>
        <begin position="1624"/>
        <end position="1645"/>
    </location>
</feature>
<feature type="compositionally biased region" description="Polar residues" evidence="18">
    <location>
        <begin position="2475"/>
        <end position="2497"/>
    </location>
</feature>
<dbReference type="CDD" id="cd09439">
    <property type="entry name" value="LIM_Mical"/>
    <property type="match status" value="1"/>
</dbReference>
<evidence type="ECO:0000313" key="24">
    <source>
        <dbReference type="Proteomes" id="UP001445076"/>
    </source>
</evidence>
<feature type="transmembrane region" description="Helical" evidence="19">
    <location>
        <begin position="3301"/>
        <end position="3323"/>
    </location>
</feature>
<evidence type="ECO:0000256" key="12">
    <source>
        <dbReference type="ARBA" id="ARBA00023033"/>
    </source>
</evidence>
<dbReference type="SUPFAM" id="SSF57716">
    <property type="entry name" value="Glucocorticoid receptor-like (DNA-binding domain)"/>
    <property type="match status" value="1"/>
</dbReference>
<evidence type="ECO:0000256" key="5">
    <source>
        <dbReference type="ARBA" id="ARBA00022490"/>
    </source>
</evidence>
<dbReference type="InterPro" id="IPR003953">
    <property type="entry name" value="FAD-dep_OxRdtase_2_FAD-bd"/>
</dbReference>
<feature type="compositionally biased region" description="Basic and acidic residues" evidence="18">
    <location>
        <begin position="1136"/>
        <end position="1148"/>
    </location>
</feature>
<evidence type="ECO:0000256" key="9">
    <source>
        <dbReference type="ARBA" id="ARBA00022833"/>
    </source>
</evidence>
<dbReference type="Proteomes" id="UP001445076">
    <property type="component" value="Unassembled WGS sequence"/>
</dbReference>
<evidence type="ECO:0000256" key="10">
    <source>
        <dbReference type="ARBA" id="ARBA00022857"/>
    </source>
</evidence>
<dbReference type="InterPro" id="IPR001715">
    <property type="entry name" value="CH_dom"/>
</dbReference>
<dbReference type="InterPro" id="IPR036188">
    <property type="entry name" value="FAD/NAD-bd_sf"/>
</dbReference>
<evidence type="ECO:0000256" key="4">
    <source>
        <dbReference type="ARBA" id="ARBA00012709"/>
    </source>
</evidence>
<evidence type="ECO:0000256" key="3">
    <source>
        <dbReference type="ARBA" id="ARBA00008223"/>
    </source>
</evidence>
<feature type="compositionally biased region" description="Low complexity" evidence="18">
    <location>
        <begin position="1646"/>
        <end position="1663"/>
    </location>
</feature>
<dbReference type="CDD" id="cd22198">
    <property type="entry name" value="CH_MICAL_EHBP-like"/>
    <property type="match status" value="1"/>
</dbReference>
<dbReference type="PROSITE" id="PS00478">
    <property type="entry name" value="LIM_DOMAIN_1"/>
    <property type="match status" value="1"/>
</dbReference>
<dbReference type="GO" id="GO:0003779">
    <property type="term" value="F:actin binding"/>
    <property type="evidence" value="ECO:0007669"/>
    <property type="project" value="UniProtKB-KW"/>
</dbReference>
<feature type="compositionally biased region" description="Polar residues" evidence="18">
    <location>
        <begin position="2405"/>
        <end position="2417"/>
    </location>
</feature>
<evidence type="ECO:0000256" key="15">
    <source>
        <dbReference type="ARBA" id="ARBA00049522"/>
    </source>
</evidence>
<dbReference type="Pfam" id="PF25413">
    <property type="entry name" value="Rossman_Mical"/>
    <property type="match status" value="1"/>
</dbReference>
<feature type="compositionally biased region" description="Basic and acidic residues" evidence="18">
    <location>
        <begin position="2144"/>
        <end position="2164"/>
    </location>
</feature>
<feature type="coiled-coil region" evidence="17">
    <location>
        <begin position="2932"/>
        <end position="2963"/>
    </location>
</feature>
<evidence type="ECO:0000256" key="14">
    <source>
        <dbReference type="ARBA" id="ARBA00023203"/>
    </source>
</evidence>
<dbReference type="EC" id="1.14.13.225" evidence="4"/>
<feature type="region of interest" description="Disordered" evidence="18">
    <location>
        <begin position="724"/>
        <end position="748"/>
    </location>
</feature>
<feature type="compositionally biased region" description="Low complexity" evidence="18">
    <location>
        <begin position="2623"/>
        <end position="2632"/>
    </location>
</feature>
<keyword evidence="10" id="KW-0521">NADP</keyword>
<feature type="compositionally biased region" description="Basic and acidic residues" evidence="18">
    <location>
        <begin position="2602"/>
        <end position="2616"/>
    </location>
</feature>
<dbReference type="EMBL" id="JARKIK010000071">
    <property type="protein sequence ID" value="KAK8728739.1"/>
    <property type="molecule type" value="Genomic_DNA"/>
</dbReference>
<dbReference type="PROSITE" id="PS50023">
    <property type="entry name" value="LIM_DOMAIN_2"/>
    <property type="match status" value="1"/>
</dbReference>
<evidence type="ECO:0000256" key="8">
    <source>
        <dbReference type="ARBA" id="ARBA00022827"/>
    </source>
</evidence>
<evidence type="ECO:0000259" key="20">
    <source>
        <dbReference type="PROSITE" id="PS50021"/>
    </source>
</evidence>
<dbReference type="InterPro" id="IPR022735">
    <property type="entry name" value="bMERB_dom"/>
</dbReference>
<comment type="cofactor">
    <cofactor evidence="1">
        <name>FAD</name>
        <dbReference type="ChEBI" id="CHEBI:57692"/>
    </cofactor>
</comment>
<feature type="region of interest" description="Disordered" evidence="18">
    <location>
        <begin position="2723"/>
        <end position="2795"/>
    </location>
</feature>
<dbReference type="SUPFAM" id="SSF51905">
    <property type="entry name" value="FAD/NAD(P)-binding domain"/>
    <property type="match status" value="1"/>
</dbReference>
<evidence type="ECO:0000256" key="16">
    <source>
        <dbReference type="PROSITE-ProRule" id="PRU00125"/>
    </source>
</evidence>
<keyword evidence="8" id="KW-0274">FAD</keyword>
<organism evidence="23 24">
    <name type="scientific">Cherax quadricarinatus</name>
    <name type="common">Australian red claw crayfish</name>
    <dbReference type="NCBI Taxonomy" id="27406"/>
    <lineage>
        <taxon>Eukaryota</taxon>
        <taxon>Metazoa</taxon>
        <taxon>Ecdysozoa</taxon>
        <taxon>Arthropoda</taxon>
        <taxon>Crustacea</taxon>
        <taxon>Multicrustacea</taxon>
        <taxon>Malacostraca</taxon>
        <taxon>Eumalacostraca</taxon>
        <taxon>Eucarida</taxon>
        <taxon>Decapoda</taxon>
        <taxon>Pleocyemata</taxon>
        <taxon>Astacidea</taxon>
        <taxon>Parastacoidea</taxon>
        <taxon>Parastacidae</taxon>
        <taxon>Cherax</taxon>
    </lineage>
</organism>
<feature type="region of interest" description="Disordered" evidence="18">
    <location>
        <begin position="2227"/>
        <end position="2301"/>
    </location>
</feature>
<comment type="similarity">
    <text evidence="3">Belongs to the Mical family.</text>
</comment>
<keyword evidence="19" id="KW-0812">Transmembrane</keyword>
<comment type="subcellular location">
    <subcellularLocation>
        <location evidence="2">Cytoplasm</location>
    </subcellularLocation>
</comment>
<feature type="domain" description="BMERB" evidence="22">
    <location>
        <begin position="2933"/>
        <end position="3072"/>
    </location>
</feature>
<dbReference type="InterPro" id="IPR050540">
    <property type="entry name" value="F-actin_Monoox_Mical"/>
</dbReference>
<dbReference type="Gene3D" id="1.10.418.10">
    <property type="entry name" value="Calponin-like domain"/>
    <property type="match status" value="1"/>
</dbReference>
<feature type="compositionally biased region" description="Basic residues" evidence="18">
    <location>
        <begin position="2826"/>
        <end position="2835"/>
    </location>
</feature>